<name>A0ABZ1U7X3_9ACTN</name>
<accession>A0ABZ1U7X3</accession>
<evidence type="ECO:0000313" key="3">
    <source>
        <dbReference type="Proteomes" id="UP001432222"/>
    </source>
</evidence>
<reference evidence="2" key="1">
    <citation type="submission" date="2022-10" db="EMBL/GenBank/DDBJ databases">
        <title>The complete genomes of actinobacterial strains from the NBC collection.</title>
        <authorList>
            <person name="Joergensen T.S."/>
            <person name="Alvarez Arevalo M."/>
            <person name="Sterndorff E.B."/>
            <person name="Faurdal D."/>
            <person name="Vuksanovic O."/>
            <person name="Mourched A.-S."/>
            <person name="Charusanti P."/>
            <person name="Shaw S."/>
            <person name="Blin K."/>
            <person name="Weber T."/>
        </authorList>
    </citation>
    <scope>NUCLEOTIDE SEQUENCE</scope>
    <source>
        <strain evidence="2">NBC_00222</strain>
    </source>
</reference>
<keyword evidence="3" id="KW-1185">Reference proteome</keyword>
<feature type="compositionally biased region" description="Low complexity" evidence="1">
    <location>
        <begin position="341"/>
        <end position="356"/>
    </location>
</feature>
<evidence type="ECO:0000256" key="1">
    <source>
        <dbReference type="SAM" id="MobiDB-lite"/>
    </source>
</evidence>
<feature type="region of interest" description="Disordered" evidence="1">
    <location>
        <begin position="269"/>
        <end position="356"/>
    </location>
</feature>
<sequence>MSPDTHDLAQAGPRPAARNVPAQLLALREEDFTGSVVVSSAPGGTIHLERGLITAIETPGAPTAETLLLKSGRIGQADWAAAETAASSVGAAASTVGAGDLGAALVARGSIGAAELEAVCASAVFDGAFALVLSPPGAWETVEAAPPAGLALRPGIEPKRLFEETARRTALLTRRWGPPGELARTRIRPAAALAGVTGDAGVAGVAGVTGLAAARIPARHREILAAATGRRTARDIGFALGRGVFAVLLDLVRMDARQLLHREPADAVPMAPSVAPRTAPGEPLPVDTGQPLPRRVPGARTPGGADGGAVTGGAATAPGGPPRARRTDGTERADRTERAATTEPTDTTVTTEKSTP</sequence>
<proteinExistence type="predicted"/>
<evidence type="ECO:0000313" key="2">
    <source>
        <dbReference type="EMBL" id="WUQ87281.1"/>
    </source>
</evidence>
<organism evidence="2 3">
    <name type="scientific">Kitasatospora purpeofusca</name>
    <dbReference type="NCBI Taxonomy" id="67352"/>
    <lineage>
        <taxon>Bacteria</taxon>
        <taxon>Bacillati</taxon>
        <taxon>Actinomycetota</taxon>
        <taxon>Actinomycetes</taxon>
        <taxon>Kitasatosporales</taxon>
        <taxon>Streptomycetaceae</taxon>
        <taxon>Kitasatospora</taxon>
    </lineage>
</organism>
<gene>
    <name evidence="2" type="ORF">OHA16_32570</name>
</gene>
<dbReference type="Proteomes" id="UP001432222">
    <property type="component" value="Chromosome"/>
</dbReference>
<dbReference type="EMBL" id="CP108110">
    <property type="protein sequence ID" value="WUQ87281.1"/>
    <property type="molecule type" value="Genomic_DNA"/>
</dbReference>
<feature type="compositionally biased region" description="Basic and acidic residues" evidence="1">
    <location>
        <begin position="325"/>
        <end position="340"/>
    </location>
</feature>
<protein>
    <submittedName>
        <fullName evidence="2">Uncharacterized protein</fullName>
    </submittedName>
</protein>
<dbReference type="RefSeq" id="WP_328957842.1">
    <property type="nucleotide sequence ID" value="NZ_CP108110.1"/>
</dbReference>